<organism evidence="1 2">
    <name type="scientific">Niastella caeni</name>
    <dbReference type="NCBI Taxonomy" id="2569763"/>
    <lineage>
        <taxon>Bacteria</taxon>
        <taxon>Pseudomonadati</taxon>
        <taxon>Bacteroidota</taxon>
        <taxon>Chitinophagia</taxon>
        <taxon>Chitinophagales</taxon>
        <taxon>Chitinophagaceae</taxon>
        <taxon>Niastella</taxon>
    </lineage>
</organism>
<comment type="caution">
    <text evidence="1">The sequence shown here is derived from an EMBL/GenBank/DDBJ whole genome shotgun (WGS) entry which is preliminary data.</text>
</comment>
<keyword evidence="2" id="KW-1185">Reference proteome</keyword>
<accession>A0A4S8HX18</accession>
<reference evidence="1 2" key="1">
    <citation type="submission" date="2019-04" db="EMBL/GenBank/DDBJ databases">
        <title>Niastella caeni sp. nov., isolated from activated sludge.</title>
        <authorList>
            <person name="Sheng M."/>
        </authorList>
    </citation>
    <scope>NUCLEOTIDE SEQUENCE [LARGE SCALE GENOMIC DNA]</scope>
    <source>
        <strain evidence="1 2">HX-2-15</strain>
    </source>
</reference>
<dbReference type="RefSeq" id="WP_136577441.1">
    <property type="nucleotide sequence ID" value="NZ_STFF01000003.1"/>
</dbReference>
<name>A0A4S8HX18_9BACT</name>
<gene>
    <name evidence="1" type="ORF">FAM09_12410</name>
</gene>
<evidence type="ECO:0000313" key="1">
    <source>
        <dbReference type="EMBL" id="THU39309.1"/>
    </source>
</evidence>
<dbReference type="Proteomes" id="UP000306918">
    <property type="component" value="Unassembled WGS sequence"/>
</dbReference>
<dbReference type="OrthoDB" id="672632at2"/>
<evidence type="ECO:0000313" key="2">
    <source>
        <dbReference type="Proteomes" id="UP000306918"/>
    </source>
</evidence>
<dbReference type="AlphaFoldDB" id="A0A4S8HX18"/>
<proteinExistence type="predicted"/>
<sequence>MAEFFAPFLINRTIGKLTFYQMEGKNFVRKKSSLTRKRVLHSPQFARTRHYAGLMAKASRIGSLVYNALPEYWRQGWMYRSFTGEALTMLKAGKNETEIQQVLWLRYVESLVNKQPKKHNIVPLPVPPKRAYQKKNSAYWENKTIKSARRKARKQQALYYAGLLARASKIGSKLYAAIPCKYRSRSCFQQLTAFAMQLLKDEWDESEIVAELLPTLPQEQSDKCLQLTPKMIIAGLVHQPKGQYYFITSLHKRPGLTPARAIFIRCILC</sequence>
<dbReference type="EMBL" id="STFF01000003">
    <property type="protein sequence ID" value="THU39309.1"/>
    <property type="molecule type" value="Genomic_DNA"/>
</dbReference>
<protein>
    <submittedName>
        <fullName evidence="1">Uncharacterized protein</fullName>
    </submittedName>
</protein>